<dbReference type="EnsemblPlants" id="PGSC0003DMT400095824">
    <property type="protein sequence ID" value="PGSC0003DMT400095824"/>
    <property type="gene ID" value="PGSC0003DMG400045395"/>
</dbReference>
<keyword evidence="2" id="KW-1185">Reference proteome</keyword>
<evidence type="ECO:0000313" key="1">
    <source>
        <dbReference type="EnsemblPlants" id="PGSC0003DMT400095824"/>
    </source>
</evidence>
<dbReference type="AlphaFoldDB" id="M1DX44"/>
<dbReference type="Proteomes" id="UP000011115">
    <property type="component" value="Unassembled WGS sequence"/>
</dbReference>
<dbReference type="InParanoid" id="M1DX44"/>
<dbReference type="PaxDb" id="4113-PGSC0003DMT400095824"/>
<accession>M1DX44</accession>
<name>M1DX44_SOLTU</name>
<sequence length="175" mass="19810">MRDELDTLTAEVVQFQFTDISILWGDFPVPDAPDSMLERPSTVPLPSEQTEIVVSVHVVDDDSERVEDELAKETDEEELRGKENMIAQTLTKMQEIEKVILQVTLERSFRGRLQRLCYGIEDPNLGSSKRRLWTPKKTVVSLTIRGVIHDAISSVMVLNTQTWGVLSEADGPWSL</sequence>
<reference evidence="1" key="2">
    <citation type="submission" date="2015-06" db="UniProtKB">
        <authorList>
            <consortium name="EnsemblPlants"/>
        </authorList>
    </citation>
    <scope>IDENTIFICATION</scope>
    <source>
        <strain evidence="1">DM1-3 516 R44</strain>
    </source>
</reference>
<organism evidence="1 2">
    <name type="scientific">Solanum tuberosum</name>
    <name type="common">Potato</name>
    <dbReference type="NCBI Taxonomy" id="4113"/>
    <lineage>
        <taxon>Eukaryota</taxon>
        <taxon>Viridiplantae</taxon>
        <taxon>Streptophyta</taxon>
        <taxon>Embryophyta</taxon>
        <taxon>Tracheophyta</taxon>
        <taxon>Spermatophyta</taxon>
        <taxon>Magnoliopsida</taxon>
        <taxon>eudicotyledons</taxon>
        <taxon>Gunneridae</taxon>
        <taxon>Pentapetalae</taxon>
        <taxon>asterids</taxon>
        <taxon>lamiids</taxon>
        <taxon>Solanales</taxon>
        <taxon>Solanaceae</taxon>
        <taxon>Solanoideae</taxon>
        <taxon>Solaneae</taxon>
        <taxon>Solanum</taxon>
    </lineage>
</organism>
<dbReference type="HOGENOM" id="CLU_1535176_0_0_1"/>
<reference evidence="2" key="1">
    <citation type="journal article" date="2011" name="Nature">
        <title>Genome sequence and analysis of the tuber crop potato.</title>
        <authorList>
            <consortium name="The Potato Genome Sequencing Consortium"/>
        </authorList>
    </citation>
    <scope>NUCLEOTIDE SEQUENCE [LARGE SCALE GENOMIC DNA]</scope>
    <source>
        <strain evidence="2">cv. DM1-3 516 R44</strain>
    </source>
</reference>
<proteinExistence type="predicted"/>
<dbReference type="Gramene" id="PGSC0003DMT400095824">
    <property type="protein sequence ID" value="PGSC0003DMT400095824"/>
    <property type="gene ID" value="PGSC0003DMG400045395"/>
</dbReference>
<protein>
    <submittedName>
        <fullName evidence="1">Uncharacterized protein</fullName>
    </submittedName>
</protein>
<evidence type="ECO:0000313" key="2">
    <source>
        <dbReference type="Proteomes" id="UP000011115"/>
    </source>
</evidence>